<feature type="compositionally biased region" description="Acidic residues" evidence="2">
    <location>
        <begin position="1943"/>
        <end position="1959"/>
    </location>
</feature>
<feature type="compositionally biased region" description="Basic and acidic residues" evidence="2">
    <location>
        <begin position="2938"/>
        <end position="2950"/>
    </location>
</feature>
<feature type="region of interest" description="Disordered" evidence="2">
    <location>
        <begin position="592"/>
        <end position="918"/>
    </location>
</feature>
<feature type="compositionally biased region" description="Polar residues" evidence="2">
    <location>
        <begin position="848"/>
        <end position="857"/>
    </location>
</feature>
<feature type="region of interest" description="Disordered" evidence="2">
    <location>
        <begin position="2415"/>
        <end position="2434"/>
    </location>
</feature>
<feature type="compositionally biased region" description="Low complexity" evidence="2">
    <location>
        <begin position="870"/>
        <end position="885"/>
    </location>
</feature>
<feature type="compositionally biased region" description="Basic and acidic residues" evidence="2">
    <location>
        <begin position="1568"/>
        <end position="1585"/>
    </location>
</feature>
<feature type="compositionally biased region" description="Basic residues" evidence="2">
    <location>
        <begin position="544"/>
        <end position="554"/>
    </location>
</feature>
<feature type="compositionally biased region" description="Basic and acidic residues" evidence="2">
    <location>
        <begin position="2048"/>
        <end position="2059"/>
    </location>
</feature>
<organism evidence="3 4">
    <name type="scientific">Tritrichomonas musculus</name>
    <dbReference type="NCBI Taxonomy" id="1915356"/>
    <lineage>
        <taxon>Eukaryota</taxon>
        <taxon>Metamonada</taxon>
        <taxon>Parabasalia</taxon>
        <taxon>Tritrichomonadida</taxon>
        <taxon>Tritrichomonadidae</taxon>
        <taxon>Tritrichomonas</taxon>
    </lineage>
</organism>
<feature type="compositionally biased region" description="Polar residues" evidence="2">
    <location>
        <begin position="1979"/>
        <end position="1988"/>
    </location>
</feature>
<evidence type="ECO:0000256" key="1">
    <source>
        <dbReference type="SAM" id="Coils"/>
    </source>
</evidence>
<feature type="compositionally biased region" description="Acidic residues" evidence="2">
    <location>
        <begin position="2967"/>
        <end position="2978"/>
    </location>
</feature>
<feature type="compositionally biased region" description="Low complexity" evidence="2">
    <location>
        <begin position="511"/>
        <end position="524"/>
    </location>
</feature>
<feature type="compositionally biased region" description="Polar residues" evidence="2">
    <location>
        <begin position="2633"/>
        <end position="2645"/>
    </location>
</feature>
<feature type="compositionally biased region" description="Basic and acidic residues" evidence="2">
    <location>
        <begin position="2528"/>
        <end position="2551"/>
    </location>
</feature>
<feature type="compositionally biased region" description="Basic and acidic residues" evidence="2">
    <location>
        <begin position="3043"/>
        <end position="3054"/>
    </location>
</feature>
<feature type="compositionally biased region" description="Basic and acidic residues" evidence="2">
    <location>
        <begin position="1378"/>
        <end position="1405"/>
    </location>
</feature>
<feature type="compositionally biased region" description="Basic and acidic residues" evidence="2">
    <location>
        <begin position="336"/>
        <end position="361"/>
    </location>
</feature>
<feature type="compositionally biased region" description="Basic and acidic residues" evidence="2">
    <location>
        <begin position="1837"/>
        <end position="1859"/>
    </location>
</feature>
<feature type="compositionally biased region" description="Polar residues" evidence="2">
    <location>
        <begin position="2374"/>
        <end position="2389"/>
    </location>
</feature>
<feature type="compositionally biased region" description="Polar residues" evidence="2">
    <location>
        <begin position="775"/>
        <end position="813"/>
    </location>
</feature>
<feature type="region of interest" description="Disordered" evidence="2">
    <location>
        <begin position="2163"/>
        <end position="2280"/>
    </location>
</feature>
<proteinExistence type="predicted"/>
<feature type="region of interest" description="Disordered" evidence="2">
    <location>
        <begin position="2714"/>
        <end position="2832"/>
    </location>
</feature>
<feature type="coiled-coil region" evidence="1">
    <location>
        <begin position="1687"/>
        <end position="1729"/>
    </location>
</feature>
<feature type="compositionally biased region" description="Low complexity" evidence="2">
    <location>
        <begin position="835"/>
        <end position="847"/>
    </location>
</feature>
<feature type="compositionally biased region" description="Polar residues" evidence="2">
    <location>
        <begin position="2762"/>
        <end position="2776"/>
    </location>
</feature>
<feature type="region of interest" description="Disordered" evidence="2">
    <location>
        <begin position="2851"/>
        <end position="3209"/>
    </location>
</feature>
<feature type="compositionally biased region" description="Basic and acidic residues" evidence="2">
    <location>
        <begin position="719"/>
        <end position="732"/>
    </location>
</feature>
<feature type="compositionally biased region" description="Basic residues" evidence="2">
    <location>
        <begin position="1295"/>
        <end position="1306"/>
    </location>
</feature>
<feature type="compositionally biased region" description="Basic and acidic residues" evidence="2">
    <location>
        <begin position="2264"/>
        <end position="2274"/>
    </location>
</feature>
<feature type="compositionally biased region" description="Polar residues" evidence="2">
    <location>
        <begin position="3027"/>
        <end position="3038"/>
    </location>
</feature>
<feature type="region of interest" description="Disordered" evidence="2">
    <location>
        <begin position="1814"/>
        <end position="1910"/>
    </location>
</feature>
<feature type="compositionally biased region" description="Low complexity" evidence="2">
    <location>
        <begin position="2509"/>
        <end position="2523"/>
    </location>
</feature>
<reference evidence="3 4" key="1">
    <citation type="submission" date="2024-04" db="EMBL/GenBank/DDBJ databases">
        <title>Tritrichomonas musculus Genome.</title>
        <authorList>
            <person name="Alves-Ferreira E."/>
            <person name="Grigg M."/>
            <person name="Lorenzi H."/>
            <person name="Galac M."/>
        </authorList>
    </citation>
    <scope>NUCLEOTIDE SEQUENCE [LARGE SCALE GENOMIC DNA]</scope>
    <source>
        <strain evidence="3 4">EAF2021</strain>
    </source>
</reference>
<feature type="compositionally biased region" description="Basic residues" evidence="2">
    <location>
        <begin position="3013"/>
        <end position="3026"/>
    </location>
</feature>
<name>A0ABR2JY97_9EUKA</name>
<feature type="compositionally biased region" description="Acidic residues" evidence="2">
    <location>
        <begin position="3122"/>
        <end position="3132"/>
    </location>
</feature>
<evidence type="ECO:0000313" key="3">
    <source>
        <dbReference type="EMBL" id="KAK8883749.1"/>
    </source>
</evidence>
<feature type="compositionally biased region" description="Low complexity" evidence="2">
    <location>
        <begin position="2558"/>
        <end position="2574"/>
    </location>
</feature>
<feature type="compositionally biased region" description="Polar residues" evidence="2">
    <location>
        <begin position="1213"/>
        <end position="1224"/>
    </location>
</feature>
<feature type="compositionally biased region" description="Acidic residues" evidence="2">
    <location>
        <begin position="1168"/>
        <end position="1178"/>
    </location>
</feature>
<evidence type="ECO:0000256" key="2">
    <source>
        <dbReference type="SAM" id="MobiDB-lite"/>
    </source>
</evidence>
<feature type="compositionally biased region" description="Basic and acidic residues" evidence="2">
    <location>
        <begin position="1515"/>
        <end position="1532"/>
    </location>
</feature>
<feature type="compositionally biased region" description="Polar residues" evidence="2">
    <location>
        <begin position="1822"/>
        <end position="1836"/>
    </location>
</feature>
<feature type="compositionally biased region" description="Polar residues" evidence="2">
    <location>
        <begin position="1307"/>
        <end position="1317"/>
    </location>
</feature>
<feature type="compositionally biased region" description="Low complexity" evidence="2">
    <location>
        <begin position="2789"/>
        <end position="2806"/>
    </location>
</feature>
<feature type="compositionally biased region" description="Basic and acidic residues" evidence="2">
    <location>
        <begin position="2236"/>
        <end position="2245"/>
    </location>
</feature>
<feature type="region of interest" description="Disordered" evidence="2">
    <location>
        <begin position="441"/>
        <end position="463"/>
    </location>
</feature>
<feature type="compositionally biased region" description="Basic and acidic residues" evidence="2">
    <location>
        <begin position="2095"/>
        <end position="2107"/>
    </location>
</feature>
<feature type="compositionally biased region" description="Acidic residues" evidence="2">
    <location>
        <begin position="756"/>
        <end position="772"/>
    </location>
</feature>
<feature type="compositionally biased region" description="Low complexity" evidence="2">
    <location>
        <begin position="3073"/>
        <end position="3088"/>
    </location>
</feature>
<feature type="compositionally biased region" description="Acidic residues" evidence="2">
    <location>
        <begin position="1860"/>
        <end position="1869"/>
    </location>
</feature>
<feature type="compositionally biased region" description="Basic residues" evidence="2">
    <location>
        <begin position="1034"/>
        <end position="1047"/>
    </location>
</feature>
<feature type="region of interest" description="Disordered" evidence="2">
    <location>
        <begin position="235"/>
        <end position="263"/>
    </location>
</feature>
<protein>
    <recommendedName>
        <fullName evidence="5">LisH domain-containing protein</fullName>
    </recommendedName>
</protein>
<feature type="compositionally biased region" description="Basic and acidic residues" evidence="2">
    <location>
        <begin position="2868"/>
        <end position="2882"/>
    </location>
</feature>
<feature type="compositionally biased region" description="Basic residues" evidence="2">
    <location>
        <begin position="1184"/>
        <end position="1196"/>
    </location>
</feature>
<keyword evidence="4" id="KW-1185">Reference proteome</keyword>
<feature type="compositionally biased region" description="Low complexity" evidence="2">
    <location>
        <begin position="2214"/>
        <end position="2227"/>
    </location>
</feature>
<dbReference type="Proteomes" id="UP001470230">
    <property type="component" value="Unassembled WGS sequence"/>
</dbReference>
<feature type="compositionally biased region" description="Polar residues" evidence="2">
    <location>
        <begin position="1900"/>
        <end position="1910"/>
    </location>
</feature>
<feature type="compositionally biased region" description="Low complexity" evidence="2">
    <location>
        <begin position="2662"/>
        <end position="2673"/>
    </location>
</feature>
<feature type="compositionally biased region" description="Basic and acidic residues" evidence="2">
    <location>
        <begin position="1880"/>
        <end position="1890"/>
    </location>
</feature>
<feature type="region of interest" description="Disordered" evidence="2">
    <location>
        <begin position="1021"/>
        <end position="1053"/>
    </location>
</feature>
<feature type="region of interest" description="Disordered" evidence="2">
    <location>
        <begin position="1939"/>
        <end position="2022"/>
    </location>
</feature>
<feature type="compositionally biased region" description="Basic and acidic residues" evidence="2">
    <location>
        <begin position="1485"/>
        <end position="1495"/>
    </location>
</feature>
<feature type="compositionally biased region" description="Basic and acidic residues" evidence="2">
    <location>
        <begin position="2722"/>
        <end position="2742"/>
    </location>
</feature>
<feature type="compositionally biased region" description="Low complexity" evidence="2">
    <location>
        <begin position="677"/>
        <end position="690"/>
    </location>
</feature>
<feature type="region of interest" description="Disordered" evidence="2">
    <location>
        <begin position="2294"/>
        <end position="2403"/>
    </location>
</feature>
<feature type="compositionally biased region" description="Basic and acidic residues" evidence="2">
    <location>
        <begin position="1341"/>
        <end position="1358"/>
    </location>
</feature>
<feature type="region of interest" description="Disordered" evidence="2">
    <location>
        <begin position="2039"/>
        <end position="2076"/>
    </location>
</feature>
<gene>
    <name evidence="3" type="ORF">M9Y10_042848</name>
</gene>
<feature type="compositionally biased region" description="Polar residues" evidence="2">
    <location>
        <begin position="650"/>
        <end position="668"/>
    </location>
</feature>
<feature type="region of interest" description="Disordered" evidence="2">
    <location>
        <begin position="1078"/>
        <end position="1100"/>
    </location>
</feature>
<feature type="region of interest" description="Disordered" evidence="2">
    <location>
        <begin position="503"/>
        <end position="574"/>
    </location>
</feature>
<feature type="compositionally biased region" description="Low complexity" evidence="2">
    <location>
        <begin position="442"/>
        <end position="457"/>
    </location>
</feature>
<feature type="compositionally biased region" description="Basic and acidic residues" evidence="2">
    <location>
        <begin position="2494"/>
        <end position="2508"/>
    </location>
</feature>
<feature type="compositionally biased region" description="Polar residues" evidence="2">
    <location>
        <begin position="1406"/>
        <end position="1422"/>
    </location>
</feature>
<feature type="region of interest" description="Disordered" evidence="2">
    <location>
        <begin position="3333"/>
        <end position="3355"/>
    </location>
</feature>
<feature type="compositionally biased region" description="Polar residues" evidence="2">
    <location>
        <begin position="1239"/>
        <end position="1255"/>
    </location>
</feature>
<feature type="compositionally biased region" description="Basic and acidic residues" evidence="2">
    <location>
        <begin position="2979"/>
        <end position="2996"/>
    </location>
</feature>
<feature type="region of interest" description="Disordered" evidence="2">
    <location>
        <begin position="2089"/>
        <end position="2126"/>
    </location>
</feature>
<feature type="compositionally biased region" description="Low complexity" evidence="2">
    <location>
        <begin position="2747"/>
        <end position="2757"/>
    </location>
</feature>
<feature type="compositionally biased region" description="Basic and acidic residues" evidence="2">
    <location>
        <begin position="3337"/>
        <end position="3346"/>
    </location>
</feature>
<feature type="compositionally biased region" description="Acidic residues" evidence="2">
    <location>
        <begin position="822"/>
        <end position="833"/>
    </location>
</feature>
<feature type="compositionally biased region" description="Basic and acidic residues" evidence="2">
    <location>
        <begin position="1460"/>
        <end position="1473"/>
    </location>
</feature>
<feature type="compositionally biased region" description="Acidic residues" evidence="2">
    <location>
        <begin position="2108"/>
        <end position="2117"/>
    </location>
</feature>
<comment type="caution">
    <text evidence="3">The sequence shown here is derived from an EMBL/GenBank/DDBJ whole genome shotgun (WGS) entry which is preliminary data.</text>
</comment>
<feature type="compositionally biased region" description="Polar residues" evidence="2">
    <location>
        <begin position="2196"/>
        <end position="2213"/>
    </location>
</feature>
<feature type="region of interest" description="Disordered" evidence="2">
    <location>
        <begin position="334"/>
        <end position="393"/>
    </location>
</feature>
<evidence type="ECO:0008006" key="5">
    <source>
        <dbReference type="Google" id="ProtNLM"/>
    </source>
</evidence>
<feature type="compositionally biased region" description="Polar residues" evidence="2">
    <location>
        <begin position="3089"/>
        <end position="3100"/>
    </location>
</feature>
<accession>A0ABR2JY97</accession>
<feature type="compositionally biased region" description="Low complexity" evidence="2">
    <location>
        <begin position="247"/>
        <end position="258"/>
    </location>
</feature>
<feature type="compositionally biased region" description="Acidic residues" evidence="2">
    <location>
        <begin position="1438"/>
        <end position="1451"/>
    </location>
</feature>
<feature type="compositionally biased region" description="Basic and acidic residues" evidence="2">
    <location>
        <begin position="1021"/>
        <end position="1033"/>
    </location>
</feature>
<feature type="region of interest" description="Disordered" evidence="2">
    <location>
        <begin position="2626"/>
        <end position="2673"/>
    </location>
</feature>
<feature type="compositionally biased region" description="Basic residues" evidence="2">
    <location>
        <begin position="1269"/>
        <end position="1278"/>
    </location>
</feature>
<feature type="compositionally biased region" description="Polar residues" evidence="2">
    <location>
        <begin position="738"/>
        <end position="748"/>
    </location>
</feature>
<dbReference type="EMBL" id="JAPFFF010000008">
    <property type="protein sequence ID" value="KAK8883749.1"/>
    <property type="molecule type" value="Genomic_DNA"/>
</dbReference>
<feature type="region of interest" description="Disordered" evidence="2">
    <location>
        <begin position="3282"/>
        <end position="3301"/>
    </location>
</feature>
<feature type="compositionally biased region" description="Low complexity" evidence="2">
    <location>
        <begin position="3111"/>
        <end position="3121"/>
    </location>
</feature>
<feature type="compositionally biased region" description="Low complexity" evidence="2">
    <location>
        <begin position="630"/>
        <end position="649"/>
    </location>
</feature>
<feature type="region of interest" description="Disordered" evidence="2">
    <location>
        <begin position="1164"/>
        <end position="1684"/>
    </location>
</feature>
<evidence type="ECO:0000313" key="4">
    <source>
        <dbReference type="Proteomes" id="UP001470230"/>
    </source>
</evidence>
<feature type="region of interest" description="Disordered" evidence="2">
    <location>
        <begin position="946"/>
        <end position="977"/>
    </location>
</feature>
<feature type="compositionally biased region" description="Low complexity" evidence="2">
    <location>
        <begin position="1256"/>
        <end position="1268"/>
    </location>
</feature>
<feature type="compositionally biased region" description="Polar residues" evidence="2">
    <location>
        <begin position="2883"/>
        <end position="2912"/>
    </location>
</feature>
<feature type="compositionally biased region" description="Low complexity" evidence="2">
    <location>
        <begin position="600"/>
        <end position="616"/>
    </location>
</feature>
<feature type="compositionally biased region" description="Polar residues" evidence="2">
    <location>
        <begin position="1326"/>
        <end position="1337"/>
    </location>
</feature>
<feature type="compositionally biased region" description="Low complexity" evidence="2">
    <location>
        <begin position="555"/>
        <end position="566"/>
    </location>
</feature>
<feature type="region of interest" description="Disordered" evidence="2">
    <location>
        <begin position="2490"/>
        <end position="2586"/>
    </location>
</feature>
<feature type="compositionally biased region" description="Polar residues" evidence="2">
    <location>
        <begin position="2347"/>
        <end position="2364"/>
    </location>
</feature>
<feature type="compositionally biased region" description="Basic and acidic residues" evidence="2">
    <location>
        <begin position="526"/>
        <end position="537"/>
    </location>
</feature>
<sequence>MSSQKNQSQSTLLQKIIESGAINHVEAHFLSLVVESLNSNSKTALLLHPDDLSIDPSIHSLMNLSSSFSSSDFSSRAAQLIVFDFLKAHELQYTLSSFQNEFINPKTNMEENKMNITSKLELSPHKSVIKQLILKRNLNRNNQRVSDMEQNAQIRAKVASKLLALADSDNSSVINSSILRDHLQKSILNARMPAKQTDSSDNYDSVDLQISSSLPPVGISSAAWEKERDAAILLQNSSRSMKKSKKNNFNSDNTNLSDNDSKDLQISSSLLPLGISSGSWERKREAAIQFQNIDSFDSNLNGSLDLSELTPQGVTDNKWDNDLKKSVNGLITPLHQNDKLDSNSKPRKELSSSLSNEERSVHINLSSKKRGDFGVLSENESDSESNDKKIQNTQTLSSISIDLSSIPINNESSDEWQKKREEAVKDTVIVGDSYIPVPHKFTSTSASPSSANSKAPSVTSNTDVSTIAPTNYTSSQWENKKLDVISRDSNFLVTDYELFEKTGNSSQPFNSKSSQKSDSSSLSKIALKDEKLERDTKNAVANTMHHRGKKRIRKSSIFSSNTSKSSYVSQSENTKTQIESLKQLQKAIDYSDTNKESNQKESNQNESNQKESNQNEPDNEGTKSFEGINSSKSSRSSKSAKSSKSAFSSELSNAKTNSSSTPSFNLNEQLKKMNFLSSSSSVSPSPQASSEYETKAYEDSSVASSRRMPSAPSLVESSEYERLQIELKEKANKPNLIDLNTSNMNDYTTKGKEIETQEEDEEEEEEEEEDKLDENSATLSSDELKSSTNTGDKNSYTTTNQDASTISTNNELNNADKVHGDGEDEEEEGEELQFENLNKSNESSSLSGFQFTPQSAKNRPRNIKGVVVASSSSTSSSSSNLNSSSQLKNVIIASSSSSSYDSKKNNENQEEAVFQIPNERDAVIINDTFDLQVGNSNVGFEFIQQGSNEDEDNDNDSLSSDGDFKSPSQKASKLRILQNKPQKNKIEYISESTTTADRTTVLEMPPESEIVVIDSPIVKKSDSTTQTEKELTTPKRRVVKIKKKKHSSSTQKHISASSFFSDIDPNDIYLPGVSYNQQKQENEKDNEASDSSSNSSKNKEARIYNFEDIVKNIPDTKVDQNLFKHKNGSIIIDKLPLLESEPEVEKVYDINNDQNTNIIAFEFPDNSANEEEKTETDNFDNSQKQKKTKVVKKVIKRNSTDSLDTLNKEDAHTNSSASSENSTPKRVVKKVIKRHSTDPSDNLNLDSNQKSPLIHSNSSSYSENSTPKRSVKKVVKVRKTPESNKTPSIEVSSEKKKRQKIVKRSSSRFSDSEVLSSSHRKGRINDLNTSSNFTNEVFDSVDQKEQTKQPKKLIKEEEQREDVEEIPLSPRAVVVPNSKKELASAHSHSSDSENEDAVNRQKNEMTPKSNRSNVTPNNTPSRSPAIRFVSPRIGEILDGSDSDIISDDDDDLRNVKPVHLRRENNNNKQKETNKTTSQNRETEEEAKIPKPKIEVEENTIPQPKRETEENTITRQKKETEEKTPTRQKKETEENTITKPKREIEADENMNTITQQKKEEEETNTITQQRRESEEDIKVTKPKKEIAEDDEERITNQSKSSDSLKRKYRKKAENLSSHGDDIIDGTSGQEEESQSDEEQQAQSHPKEDSTIDYIEMFSPKNFPPKSESSSKASREEQPLFRKKKTTNFNDLIDRIEAEEALRKQREEEEARRIQAQKEKENENYQMINNHKFYCNIDQVNCSSDSTFSIIEAAVRREASISKQQENSININNDIPDIFEEEEEEMAFEPPPQKQPSKIDQQEVFGTLQTIQNYKEENEEDQRTQQNPDEVAPANNNQSEKHEDDNHEDATGKQEEIHNKEEEEEEEDNENVEIIGNLQNSEIDRMKSKSELENEESISNNYPSNIVTHFTNRGDSYADFNMKEEEEEAVEQPVEISSIICELPPNEEESQDEHENEDSTLDDTSLMIFSKNRKRMDELKQQQAQINLPKNENEENENSQSSDSEDQTKYVALSPRNPLRKKIPSYSYNYNYNMNYGMKNREVPIQNENEQDKSDDSKSVENSDYIPLSPKNPNNRSLTNAAFVTNNAESTYVSSSYEEKQETENKDYEYEYEEEEEEDKKENEKIEDNENVFINPFKKLDINRLTAHSPKKKQKPLSYEELMERVEESKKRRDVHPINNIGDFEEVESSTHNEKSKSSLQVNIVPFTESSEQKGISSKININNPSNEILNISSIHQPTKETKQQQEEEHETDEAIDSSSSNNNQQREDVDEKNDLNDLASSSMLSMFSEEFEKLKDIPVSSDNYKGRNKRVSDTSRISSISCGESEFNYNKEESMLRKRKVKKDNKELNSASRFSELYNKSVQGQEESRQGQRIEPSSNRVSAQEENVNYTIDAPSSFISNDYQRDPNRKVRIIKGNSSQVQNVHNANENSSSLFSAEFTRMKDKDTQDQANKQDEDEEERVDNINELSHISMNDSEPLFSDEFEKIQNRPIQRKKAEVEDHLDNERSTNHGNLDTSNNNNSLSAFSVEFDKIKNKPIRRNQEKEEAQKNDNDNQNNCSVTSESSEHTTSFSTVFEKTKPRTLNNNAQKDLAIEKVEHEASNKNNNHEASSFIDNDSSFFSAEYARDKQHNRGTKNFSSTRMQQKTEPVIGKANTNKEDQRVNQNYNNNNNKNSFIDDSSFFVSLSDDFYRDPPSRFIKKKGNNNESSDLISEISNGISDFSDNEKENENEEETTRRQPEKYDNNVLSKSSANANAKSRNYHAFSTESGSDSNNENAQRFIKKSKDSKIDSSSAISSISGGNSSSTSQTRDNKNQMQNAVSMPVQKGKAAFNPNLSQEASSFFSNNFSKDQSYVHKKDNDTISYISSGPEEKTTKSDLAEQHPQKQPAQASKRSTTTNNDKSLSFSLVESTPANKKDKIDDNEPSGNQFVLPTPPNYIEEQKKLQEREERKRLRSIISPSQRLHRQEQEEDKNDDEDEDANRTEEDVIKDIEAEHSAHVVVLPSPIINKTPGSTKKKQRSSSKKNQRIRTSIFDSSVSSDEFEHDSYYSDDEKVNDSSSFSFHLRKMPRPPQEISSSSISNSKSPIQTSKLTSDESATATPLKTAAEKQEKQQQQQQQQQEAVIEEEEGDVNDDDKQKIEKSSSFTEDDFIDPPQQQEKQQQELEQEEDNDKKVDRIVKINKNANFERTDNRTKNASKNSIDKSEDNESSDFLFTSKLASEGAHKDSSNHENSLDSIDSDLLFENISKVAKTKGLSNKNKNDPINSFASDFDEESLVNDISDDDDLSIIPKAGSSPISDSQRSNIALEDLEDIFEEEEEKPSESILVIHNVVTSSESTSKKNDDFHDSSSTISSIDGDRAFGRVKQFKNGAGTDVEGIIEPVSDFDF</sequence>
<feature type="compositionally biased region" description="Acidic residues" evidence="2">
    <location>
        <begin position="1628"/>
        <end position="1638"/>
    </location>
</feature>
<keyword evidence="1" id="KW-0175">Coiled coil</keyword>